<dbReference type="InterPro" id="IPR020084">
    <property type="entry name" value="NUDIX_hydrolase_CS"/>
</dbReference>
<dbReference type="Gene3D" id="3.90.79.10">
    <property type="entry name" value="Nucleoside Triphosphate Pyrophosphohydrolase"/>
    <property type="match status" value="1"/>
</dbReference>
<dbReference type="RefSeq" id="WP_247343253.1">
    <property type="nucleotide sequence ID" value="NZ_CP095550.1"/>
</dbReference>
<comment type="caution">
    <text evidence="5">The sequence shown here is derived from an EMBL/GenBank/DDBJ whole genome shotgun (WGS) entry which is preliminary data.</text>
</comment>
<dbReference type="PANTHER" id="PTHR43736">
    <property type="entry name" value="ADP-RIBOSE PYROPHOSPHATASE"/>
    <property type="match status" value="1"/>
</dbReference>
<accession>A0ABW5BYN2</accession>
<protein>
    <submittedName>
        <fullName evidence="5">NUDIX hydrolase</fullName>
    </submittedName>
</protein>
<organism evidence="5 6">
    <name type="scientific">Metabacillus endolithicus</name>
    <dbReference type="NCBI Taxonomy" id="1535204"/>
    <lineage>
        <taxon>Bacteria</taxon>
        <taxon>Bacillati</taxon>
        <taxon>Bacillota</taxon>
        <taxon>Bacilli</taxon>
        <taxon>Bacillales</taxon>
        <taxon>Bacillaceae</taxon>
        <taxon>Metabacillus</taxon>
    </lineage>
</organism>
<dbReference type="Pfam" id="PF00293">
    <property type="entry name" value="NUDIX"/>
    <property type="match status" value="1"/>
</dbReference>
<dbReference type="CDD" id="cd02883">
    <property type="entry name" value="NUDIX_Hydrolase"/>
    <property type="match status" value="1"/>
</dbReference>
<dbReference type="EMBL" id="JBHUIK010000002">
    <property type="protein sequence ID" value="MFD2214655.1"/>
    <property type="molecule type" value="Genomic_DNA"/>
</dbReference>
<evidence type="ECO:0000256" key="3">
    <source>
        <dbReference type="RuleBase" id="RU003476"/>
    </source>
</evidence>
<proteinExistence type="inferred from homology"/>
<sequence length="150" mass="17114">MSQNKFVVVVSVSILCNDKVLLIKENKPTVHNKWNFPSGRIEYSEDILEAAHREVKEETGLEIKLTGTTGVYQFMSSTNNQVFLFHFIAEVTGGALSLEEDEIVDAKWIKVNQLSELKEEELREAGVFNQMVQNLLSENIHSIELINKYI</sequence>
<evidence type="ECO:0000256" key="1">
    <source>
        <dbReference type="ARBA" id="ARBA00005582"/>
    </source>
</evidence>
<dbReference type="PROSITE" id="PS00893">
    <property type="entry name" value="NUDIX_BOX"/>
    <property type="match status" value="1"/>
</dbReference>
<evidence type="ECO:0000313" key="5">
    <source>
        <dbReference type="EMBL" id="MFD2214655.1"/>
    </source>
</evidence>
<name>A0ABW5BYN2_9BACI</name>
<dbReference type="PROSITE" id="PS51462">
    <property type="entry name" value="NUDIX"/>
    <property type="match status" value="1"/>
</dbReference>
<dbReference type="InterPro" id="IPR000086">
    <property type="entry name" value="NUDIX_hydrolase_dom"/>
</dbReference>
<dbReference type="InterPro" id="IPR020476">
    <property type="entry name" value="Nudix_hydrolase"/>
</dbReference>
<dbReference type="SUPFAM" id="SSF55811">
    <property type="entry name" value="Nudix"/>
    <property type="match status" value="1"/>
</dbReference>
<evidence type="ECO:0000259" key="4">
    <source>
        <dbReference type="PROSITE" id="PS51462"/>
    </source>
</evidence>
<keyword evidence="2 3" id="KW-0378">Hydrolase</keyword>
<gene>
    <name evidence="5" type="ORF">ACFSKK_13260</name>
</gene>
<keyword evidence="6" id="KW-1185">Reference proteome</keyword>
<dbReference type="GO" id="GO:0016787">
    <property type="term" value="F:hydrolase activity"/>
    <property type="evidence" value="ECO:0007669"/>
    <property type="project" value="UniProtKB-KW"/>
</dbReference>
<evidence type="ECO:0000313" key="6">
    <source>
        <dbReference type="Proteomes" id="UP001597318"/>
    </source>
</evidence>
<dbReference type="Proteomes" id="UP001597318">
    <property type="component" value="Unassembled WGS sequence"/>
</dbReference>
<dbReference type="PANTHER" id="PTHR43736:SF1">
    <property type="entry name" value="DIHYDRONEOPTERIN TRIPHOSPHATE DIPHOSPHATASE"/>
    <property type="match status" value="1"/>
</dbReference>
<comment type="similarity">
    <text evidence="1 3">Belongs to the Nudix hydrolase family.</text>
</comment>
<reference evidence="6" key="1">
    <citation type="journal article" date="2019" name="Int. J. Syst. Evol. Microbiol.">
        <title>The Global Catalogue of Microorganisms (GCM) 10K type strain sequencing project: providing services to taxonomists for standard genome sequencing and annotation.</title>
        <authorList>
            <consortium name="The Broad Institute Genomics Platform"/>
            <consortium name="The Broad Institute Genome Sequencing Center for Infectious Disease"/>
            <person name="Wu L."/>
            <person name="Ma J."/>
        </authorList>
    </citation>
    <scope>NUCLEOTIDE SEQUENCE [LARGE SCALE GENOMIC DNA]</scope>
    <source>
        <strain evidence="6">CGMCC 1.15474</strain>
    </source>
</reference>
<dbReference type="InterPro" id="IPR015797">
    <property type="entry name" value="NUDIX_hydrolase-like_dom_sf"/>
</dbReference>
<dbReference type="PRINTS" id="PR00502">
    <property type="entry name" value="NUDIXFAMILY"/>
</dbReference>
<evidence type="ECO:0000256" key="2">
    <source>
        <dbReference type="ARBA" id="ARBA00022801"/>
    </source>
</evidence>
<feature type="domain" description="Nudix hydrolase" evidence="4">
    <location>
        <begin position="5"/>
        <end position="136"/>
    </location>
</feature>